<name>A0A8E2AS10_9APHY</name>
<feature type="compositionally biased region" description="Polar residues" evidence="1">
    <location>
        <begin position="18"/>
        <end position="34"/>
    </location>
</feature>
<proteinExistence type="predicted"/>
<accession>A0A8E2AS10</accession>
<protein>
    <recommendedName>
        <fullName evidence="2">G-patch domain-containing protein</fullName>
    </recommendedName>
</protein>
<feature type="domain" description="G-patch" evidence="2">
    <location>
        <begin position="125"/>
        <end position="166"/>
    </location>
</feature>
<sequence length="324" mass="34904">MMGALPALPDLKREGPTNDVSSWYKSLTRSSSAPATEAKPAMSAPSSGIPSGSSTPSMSDVVGTSIRKQQTRDKNSWFISRALQSQPASGRSTPTTTLADILDRELPHDSSDRPFRPPVFLAIGPSNRGFAMLQQSGWSEGEPLGAGEERIPADMEAREIKPEERRIVVKEETREVTLDSDDEITEVQKVNVIDLTFSDSDESGDHDVEPDAAAVESALSSPQPPDPQPGPSASHNPRALLTPLPTVLKSDRLGIGLKAKTEGPYRASKKRVTHGAAALAAHARATEEVRRMKARVGRGTKGFTRLAKAETERRQRLLASLKGD</sequence>
<feature type="region of interest" description="Disordered" evidence="1">
    <location>
        <begin position="1"/>
        <end position="101"/>
    </location>
</feature>
<dbReference type="PANTHER" id="PTHR20923">
    <property type="entry name" value="BAT4 PROTEIN-RELATED"/>
    <property type="match status" value="1"/>
</dbReference>
<dbReference type="Pfam" id="PF01585">
    <property type="entry name" value="G-patch"/>
    <property type="match status" value="1"/>
</dbReference>
<dbReference type="GO" id="GO:0003676">
    <property type="term" value="F:nucleic acid binding"/>
    <property type="evidence" value="ECO:0007669"/>
    <property type="project" value="InterPro"/>
</dbReference>
<gene>
    <name evidence="3" type="ORF">OBBRIDRAFT_731835</name>
</gene>
<dbReference type="OrthoDB" id="2538319at2759"/>
<feature type="compositionally biased region" description="Low complexity" evidence="1">
    <location>
        <begin position="40"/>
        <end position="59"/>
    </location>
</feature>
<dbReference type="PROSITE" id="PS50174">
    <property type="entry name" value="G_PATCH"/>
    <property type="match status" value="1"/>
</dbReference>
<evidence type="ECO:0000259" key="2">
    <source>
        <dbReference type="PROSITE" id="PS50174"/>
    </source>
</evidence>
<dbReference type="EMBL" id="KV722416">
    <property type="protein sequence ID" value="OCH89911.1"/>
    <property type="molecule type" value="Genomic_DNA"/>
</dbReference>
<dbReference type="InterPro" id="IPR000467">
    <property type="entry name" value="G_patch_dom"/>
</dbReference>
<dbReference type="AlphaFoldDB" id="A0A8E2AS10"/>
<keyword evidence="4" id="KW-1185">Reference proteome</keyword>
<feature type="compositionally biased region" description="Polar residues" evidence="1">
    <location>
        <begin position="82"/>
        <end position="98"/>
    </location>
</feature>
<dbReference type="Proteomes" id="UP000250043">
    <property type="component" value="Unassembled WGS sequence"/>
</dbReference>
<reference evidence="3 4" key="1">
    <citation type="submission" date="2016-07" db="EMBL/GenBank/DDBJ databases">
        <title>Draft genome of the white-rot fungus Obba rivulosa 3A-2.</title>
        <authorList>
            <consortium name="DOE Joint Genome Institute"/>
            <person name="Miettinen O."/>
            <person name="Riley R."/>
            <person name="Acob R."/>
            <person name="Barry K."/>
            <person name="Cullen D."/>
            <person name="De Vries R."/>
            <person name="Hainaut M."/>
            <person name="Hatakka A."/>
            <person name="Henrissat B."/>
            <person name="Hilden K."/>
            <person name="Kuo R."/>
            <person name="Labutti K."/>
            <person name="Lipzen A."/>
            <person name="Makela M.R."/>
            <person name="Sandor L."/>
            <person name="Spatafora J.W."/>
            <person name="Grigoriev I.V."/>
            <person name="Hibbett D.S."/>
        </authorList>
    </citation>
    <scope>NUCLEOTIDE SEQUENCE [LARGE SCALE GENOMIC DNA]</scope>
    <source>
        <strain evidence="3 4">3A-2</strain>
    </source>
</reference>
<organism evidence="3 4">
    <name type="scientific">Obba rivulosa</name>
    <dbReference type="NCBI Taxonomy" id="1052685"/>
    <lineage>
        <taxon>Eukaryota</taxon>
        <taxon>Fungi</taxon>
        <taxon>Dikarya</taxon>
        <taxon>Basidiomycota</taxon>
        <taxon>Agaricomycotina</taxon>
        <taxon>Agaricomycetes</taxon>
        <taxon>Polyporales</taxon>
        <taxon>Gelatoporiaceae</taxon>
        <taxon>Obba</taxon>
    </lineage>
</organism>
<evidence type="ECO:0000256" key="1">
    <source>
        <dbReference type="SAM" id="MobiDB-lite"/>
    </source>
</evidence>
<feature type="region of interest" description="Disordered" evidence="1">
    <location>
        <begin position="197"/>
        <end position="243"/>
    </location>
</feature>
<evidence type="ECO:0000313" key="3">
    <source>
        <dbReference type="EMBL" id="OCH89911.1"/>
    </source>
</evidence>
<dbReference type="InterPro" id="IPR039146">
    <property type="entry name" value="GPANK1"/>
</dbReference>
<evidence type="ECO:0000313" key="4">
    <source>
        <dbReference type="Proteomes" id="UP000250043"/>
    </source>
</evidence>
<dbReference type="PANTHER" id="PTHR20923:SF1">
    <property type="entry name" value="G PATCH DOMAIN AND ANKYRIN REPEAT-CONTAINING PROTEIN 1"/>
    <property type="match status" value="1"/>
</dbReference>